<dbReference type="AlphaFoldDB" id="A0AAJ2MYQ1"/>
<evidence type="ECO:0000256" key="2">
    <source>
        <dbReference type="SAM" id="MobiDB-lite"/>
    </source>
</evidence>
<feature type="repeat" description="TPR" evidence="1">
    <location>
        <begin position="396"/>
        <end position="429"/>
    </location>
</feature>
<dbReference type="InterPro" id="IPR050768">
    <property type="entry name" value="UPF0353/GerABKA_families"/>
</dbReference>
<feature type="domain" description="VWFA" evidence="4">
    <location>
        <begin position="101"/>
        <end position="288"/>
    </location>
</feature>
<dbReference type="EMBL" id="JAVSKO010000003">
    <property type="protein sequence ID" value="MDT3467774.1"/>
    <property type="molecule type" value="Genomic_DNA"/>
</dbReference>
<dbReference type="PANTHER" id="PTHR22550">
    <property type="entry name" value="SPORE GERMINATION PROTEIN"/>
    <property type="match status" value="1"/>
</dbReference>
<feature type="region of interest" description="Disordered" evidence="2">
    <location>
        <begin position="441"/>
        <end position="616"/>
    </location>
</feature>
<dbReference type="InterPro" id="IPR011990">
    <property type="entry name" value="TPR-like_helical_dom_sf"/>
</dbReference>
<keyword evidence="3" id="KW-1133">Transmembrane helix</keyword>
<evidence type="ECO:0000259" key="4">
    <source>
        <dbReference type="PROSITE" id="PS50234"/>
    </source>
</evidence>
<evidence type="ECO:0000313" key="5">
    <source>
        <dbReference type="EMBL" id="MDT3467774.1"/>
    </source>
</evidence>
<feature type="transmembrane region" description="Helical" evidence="3">
    <location>
        <begin position="20"/>
        <end position="37"/>
    </location>
</feature>
<comment type="caution">
    <text evidence="5">The sequence shown here is derived from an EMBL/GenBank/DDBJ whole genome shotgun (WGS) entry which is preliminary data.</text>
</comment>
<organism evidence="5 6">
    <name type="scientific">Stenotrophomonas maltophilia</name>
    <name type="common">Pseudomonas maltophilia</name>
    <name type="synonym">Xanthomonas maltophilia</name>
    <dbReference type="NCBI Taxonomy" id="40324"/>
    <lineage>
        <taxon>Bacteria</taxon>
        <taxon>Pseudomonadati</taxon>
        <taxon>Pseudomonadota</taxon>
        <taxon>Gammaproteobacteria</taxon>
        <taxon>Lysobacterales</taxon>
        <taxon>Lysobacteraceae</taxon>
        <taxon>Stenotrophomonas</taxon>
        <taxon>Stenotrophomonas maltophilia group</taxon>
    </lineage>
</organism>
<dbReference type="Gene3D" id="1.25.40.10">
    <property type="entry name" value="Tetratricopeptide repeat domain"/>
    <property type="match status" value="1"/>
</dbReference>
<dbReference type="Gene3D" id="3.40.50.410">
    <property type="entry name" value="von Willebrand factor, type A domain"/>
    <property type="match status" value="1"/>
</dbReference>
<dbReference type="PROSITE" id="PS50234">
    <property type="entry name" value="VWFA"/>
    <property type="match status" value="1"/>
</dbReference>
<dbReference type="InterPro" id="IPR002035">
    <property type="entry name" value="VWF_A"/>
</dbReference>
<dbReference type="InterPro" id="IPR019734">
    <property type="entry name" value="TPR_rpt"/>
</dbReference>
<evidence type="ECO:0000256" key="1">
    <source>
        <dbReference type="PROSITE-ProRule" id="PRU00339"/>
    </source>
</evidence>
<accession>A0AAJ2MYQ1</accession>
<sequence length="616" mass="66757">MIALASNLPDWNALHFLRPEWLWALLALPVILALSLYRQRRSDAWRQAVDPHLLPHLLAAGTRRRTRLPWALLLGWTLASLAMAGPSWRQQAQPMFQASAPLLVVLDLSSRITATDLPPSRLLQARAKLGELLRARKGGQVGLVVYADDAYTVAPLTDDGSNVALYLDALSPEVMPRDGQRADRGIDWAAQLMRQVAALQGQILLVTDQADSEAALAAAQARSLGLQVSVLGLGTPAGAAYRDGNGQIRQAALDEGSLRAVATAGGGRYARIAADDSDLRALGVLDARQGTASQRPGEGRQWRDEGFWLLPPLMLLALLAFRRRAVLAAVLAVGLLPWIGDVQAQAPAAPAPPPAQGTLWKRADQLQHQRLAEGVQAYRSGDFANARKQFEGIDSDAGWYNLANALARQGNYDEAIAAYDRALALHPGMADAVANRAVVDAARKRRQSGGQGQGQGQDQQKPQQSGRQKQQNDSQGKQNPSGQQPQQGQKDPGQGQPQSGQQGQPKPGDDTSPSSPQPGERGRDGQQAPPQVEDAKAQAQADEQQRQRMQQAMQQAREGKGEQDGKPVPGSEGTTPRQREEQQAVEAWMRRVPDDPGALLRAKFQLENERRKREGR</sequence>
<dbReference type="Pfam" id="PF13519">
    <property type="entry name" value="VWA_2"/>
    <property type="match status" value="1"/>
</dbReference>
<dbReference type="RefSeq" id="WP_312561288.1">
    <property type="nucleotide sequence ID" value="NZ_JAVSKO010000003.1"/>
</dbReference>
<feature type="compositionally biased region" description="Low complexity" evidence="2">
    <location>
        <begin position="456"/>
        <end position="506"/>
    </location>
</feature>
<dbReference type="SMART" id="SM00327">
    <property type="entry name" value="VWA"/>
    <property type="match status" value="1"/>
</dbReference>
<proteinExistence type="predicted"/>
<dbReference type="SUPFAM" id="SSF48452">
    <property type="entry name" value="TPR-like"/>
    <property type="match status" value="1"/>
</dbReference>
<feature type="compositionally biased region" description="Basic and acidic residues" evidence="2">
    <location>
        <begin position="604"/>
        <end position="616"/>
    </location>
</feature>
<protein>
    <submittedName>
        <fullName evidence="5">VWA domain-containing protein</fullName>
    </submittedName>
</protein>
<dbReference type="InterPro" id="IPR036465">
    <property type="entry name" value="vWFA_dom_sf"/>
</dbReference>
<keyword evidence="3" id="KW-0472">Membrane</keyword>
<gene>
    <name evidence="5" type="ORF">ROV92_07165</name>
</gene>
<evidence type="ECO:0000313" key="6">
    <source>
        <dbReference type="Proteomes" id="UP001251948"/>
    </source>
</evidence>
<evidence type="ECO:0000256" key="3">
    <source>
        <dbReference type="SAM" id="Phobius"/>
    </source>
</evidence>
<dbReference type="PROSITE" id="PS50005">
    <property type="entry name" value="TPR"/>
    <property type="match status" value="1"/>
</dbReference>
<name>A0AAJ2MYQ1_STEMA</name>
<dbReference type="SMART" id="SM00028">
    <property type="entry name" value="TPR"/>
    <property type="match status" value="1"/>
</dbReference>
<keyword evidence="1" id="KW-0802">TPR repeat</keyword>
<reference evidence="5" key="1">
    <citation type="submission" date="2023-07" db="EMBL/GenBank/DDBJ databases">
        <title>Comparative genomics of clinical Stenotrophomonas maltophilia isolates reveals regions of diversity which correlate with colonization and persistence in vivo.</title>
        <authorList>
            <person name="Mcdaniel M.S."/>
            <person name="Swords W.E."/>
            <person name="Sumpter N.A."/>
            <person name="Lindgren N.R."/>
            <person name="Billiot C.E."/>
        </authorList>
    </citation>
    <scope>NUCLEOTIDE SEQUENCE</scope>
    <source>
        <strain evidence="5">Ism4</strain>
    </source>
</reference>
<dbReference type="Pfam" id="PF00515">
    <property type="entry name" value="TPR_1"/>
    <property type="match status" value="1"/>
</dbReference>
<dbReference type="PANTHER" id="PTHR22550:SF14">
    <property type="entry name" value="VWFA DOMAIN-CONTAINING PROTEIN"/>
    <property type="match status" value="1"/>
</dbReference>
<feature type="compositionally biased region" description="Basic and acidic residues" evidence="2">
    <location>
        <begin position="577"/>
        <end position="594"/>
    </location>
</feature>
<feature type="compositionally biased region" description="Low complexity" evidence="2">
    <location>
        <begin position="537"/>
        <end position="556"/>
    </location>
</feature>
<dbReference type="PROSITE" id="PS50293">
    <property type="entry name" value="TPR_REGION"/>
    <property type="match status" value="1"/>
</dbReference>
<keyword evidence="3" id="KW-0812">Transmembrane</keyword>
<dbReference type="SUPFAM" id="SSF53300">
    <property type="entry name" value="vWA-like"/>
    <property type="match status" value="1"/>
</dbReference>
<feature type="transmembrane region" description="Helical" evidence="3">
    <location>
        <begin position="68"/>
        <end position="88"/>
    </location>
</feature>
<dbReference type="Proteomes" id="UP001251948">
    <property type="component" value="Unassembled WGS sequence"/>
</dbReference>